<protein>
    <submittedName>
        <fullName evidence="2">Uncharacterized protein</fullName>
    </submittedName>
</protein>
<gene>
    <name evidence="2" type="ORF">HCG48_12280</name>
</gene>
<organism evidence="2 3">
    <name type="scientific">Oxynema aestuarii AP17</name>
    <dbReference type="NCBI Taxonomy" id="2064643"/>
    <lineage>
        <taxon>Bacteria</taxon>
        <taxon>Bacillati</taxon>
        <taxon>Cyanobacteriota</taxon>
        <taxon>Cyanophyceae</taxon>
        <taxon>Oscillatoriophycideae</taxon>
        <taxon>Oscillatoriales</taxon>
        <taxon>Oscillatoriaceae</taxon>
        <taxon>Oxynema</taxon>
        <taxon>Oxynema aestuarii</taxon>
    </lineage>
</organism>
<dbReference type="AlphaFoldDB" id="A0A6H1TXY7"/>
<dbReference type="KEGG" id="oxy:HCG48_12280"/>
<proteinExistence type="predicted"/>
<evidence type="ECO:0000313" key="2">
    <source>
        <dbReference type="EMBL" id="QIZ71265.1"/>
    </source>
</evidence>
<dbReference type="Proteomes" id="UP000500857">
    <property type="component" value="Chromosome"/>
</dbReference>
<evidence type="ECO:0000256" key="1">
    <source>
        <dbReference type="SAM" id="MobiDB-lite"/>
    </source>
</evidence>
<reference evidence="2 3" key="1">
    <citation type="submission" date="2020-04" db="EMBL/GenBank/DDBJ databases">
        <authorList>
            <person name="Basu S."/>
            <person name="Maruthanayagam V."/>
            <person name="Chakraborty S."/>
            <person name="Pramanik A."/>
            <person name="Mukherjee J."/>
            <person name="Brink B."/>
        </authorList>
    </citation>
    <scope>NUCLEOTIDE SEQUENCE [LARGE SCALE GENOMIC DNA]</scope>
    <source>
        <strain evidence="2 3">AP17</strain>
    </source>
</reference>
<name>A0A6H1TXY7_9CYAN</name>
<feature type="region of interest" description="Disordered" evidence="1">
    <location>
        <begin position="34"/>
        <end position="55"/>
    </location>
</feature>
<sequence>MSSLNEGYPGLDLDSLFFFRPISTDARDREGVVMGGKDYPRSRREGATMPSRRSEVGSLRAIAASGIDIDDDPDRPLGNTIPPLLLTRWRSIPRVKMNFLFNPQPAVCCNSTAGDRPRFERPRLAPPGWSPSIARTVGTFQRRGGSR</sequence>
<dbReference type="EMBL" id="CP051167">
    <property type="protein sequence ID" value="QIZ71265.1"/>
    <property type="molecule type" value="Genomic_DNA"/>
</dbReference>
<dbReference type="RefSeq" id="WP_168569419.1">
    <property type="nucleotide sequence ID" value="NZ_CP051167.1"/>
</dbReference>
<keyword evidence="3" id="KW-1185">Reference proteome</keyword>
<accession>A0A6H1TXY7</accession>
<evidence type="ECO:0000313" key="3">
    <source>
        <dbReference type="Proteomes" id="UP000500857"/>
    </source>
</evidence>